<sequence length="64" mass="7293">MRPLIKLDGKFRRDRLHRANSHLLTYMHLSLLALSQRVSGALRAPHSVRDMSCSTPPDLKRIAS</sequence>
<evidence type="ECO:0000313" key="1">
    <source>
        <dbReference type="EMBL" id="MBW4658042.1"/>
    </source>
</evidence>
<name>A0A951ULG0_9CYAN</name>
<gene>
    <name evidence="1" type="ORF">KME15_05170</name>
</gene>
<organism evidence="1 2">
    <name type="scientific">Drouetiella hepatica Uher 2000/2452</name>
    <dbReference type="NCBI Taxonomy" id="904376"/>
    <lineage>
        <taxon>Bacteria</taxon>
        <taxon>Bacillati</taxon>
        <taxon>Cyanobacteriota</taxon>
        <taxon>Cyanophyceae</taxon>
        <taxon>Oculatellales</taxon>
        <taxon>Oculatellaceae</taxon>
        <taxon>Drouetiella</taxon>
    </lineage>
</organism>
<reference evidence="1" key="2">
    <citation type="journal article" date="2022" name="Microbiol. Resour. Announc.">
        <title>Metagenome Sequencing to Explore Phylogenomics of Terrestrial Cyanobacteria.</title>
        <authorList>
            <person name="Ward R.D."/>
            <person name="Stajich J.E."/>
            <person name="Johansen J.R."/>
            <person name="Huntemann M."/>
            <person name="Clum A."/>
            <person name="Foster B."/>
            <person name="Foster B."/>
            <person name="Roux S."/>
            <person name="Palaniappan K."/>
            <person name="Varghese N."/>
            <person name="Mukherjee S."/>
            <person name="Reddy T.B.K."/>
            <person name="Daum C."/>
            <person name="Copeland A."/>
            <person name="Chen I.A."/>
            <person name="Ivanova N.N."/>
            <person name="Kyrpides N.C."/>
            <person name="Shapiro N."/>
            <person name="Eloe-Fadrosh E.A."/>
            <person name="Pietrasiak N."/>
        </authorList>
    </citation>
    <scope>NUCLEOTIDE SEQUENCE</scope>
    <source>
        <strain evidence="1">UHER 2000/2452</strain>
    </source>
</reference>
<proteinExistence type="predicted"/>
<reference evidence="1" key="1">
    <citation type="submission" date="2021-05" db="EMBL/GenBank/DDBJ databases">
        <authorList>
            <person name="Pietrasiak N."/>
            <person name="Ward R."/>
            <person name="Stajich J.E."/>
            <person name="Kurbessoian T."/>
        </authorList>
    </citation>
    <scope>NUCLEOTIDE SEQUENCE</scope>
    <source>
        <strain evidence="1">UHER 2000/2452</strain>
    </source>
</reference>
<dbReference type="AlphaFoldDB" id="A0A951ULG0"/>
<dbReference type="EMBL" id="JAHHHD010000004">
    <property type="protein sequence ID" value="MBW4658042.1"/>
    <property type="molecule type" value="Genomic_DNA"/>
</dbReference>
<protein>
    <submittedName>
        <fullName evidence="1">Uncharacterized protein</fullName>
    </submittedName>
</protein>
<dbReference type="Proteomes" id="UP000757435">
    <property type="component" value="Unassembled WGS sequence"/>
</dbReference>
<evidence type="ECO:0000313" key="2">
    <source>
        <dbReference type="Proteomes" id="UP000757435"/>
    </source>
</evidence>
<comment type="caution">
    <text evidence="1">The sequence shown here is derived from an EMBL/GenBank/DDBJ whole genome shotgun (WGS) entry which is preliminary data.</text>
</comment>
<accession>A0A951ULG0</accession>